<dbReference type="SMART" id="SM01043">
    <property type="entry name" value="BTAD"/>
    <property type="match status" value="1"/>
</dbReference>
<reference evidence="8 9" key="1">
    <citation type="submission" date="2021-03" db="EMBL/GenBank/DDBJ databases">
        <title>Sequencing the genomes of 1000 actinobacteria strains.</title>
        <authorList>
            <person name="Klenk H.-P."/>
        </authorList>
    </citation>
    <scope>NUCLEOTIDE SEQUENCE [LARGE SCALE GENOMIC DNA]</scope>
    <source>
        <strain evidence="8 9">DSM 45510</strain>
    </source>
</reference>
<accession>A0ABS4PT34</accession>
<dbReference type="PROSITE" id="PS50043">
    <property type="entry name" value="HTH_LUXR_2"/>
    <property type="match status" value="1"/>
</dbReference>
<evidence type="ECO:0000256" key="4">
    <source>
        <dbReference type="ARBA" id="ARBA00023163"/>
    </source>
</evidence>
<dbReference type="InterPro" id="IPR011990">
    <property type="entry name" value="TPR-like_helical_dom_sf"/>
</dbReference>
<feature type="DNA-binding region" description="OmpR/PhoB-type" evidence="5">
    <location>
        <begin position="72"/>
        <end position="172"/>
    </location>
</feature>
<organism evidence="8 9">
    <name type="scientific">Amycolatopsis magusensis</name>
    <dbReference type="NCBI Taxonomy" id="882444"/>
    <lineage>
        <taxon>Bacteria</taxon>
        <taxon>Bacillati</taxon>
        <taxon>Actinomycetota</taxon>
        <taxon>Actinomycetes</taxon>
        <taxon>Pseudonocardiales</taxon>
        <taxon>Pseudonocardiaceae</taxon>
        <taxon>Amycolatopsis</taxon>
    </lineage>
</organism>
<dbReference type="PANTHER" id="PTHR35807:SF1">
    <property type="entry name" value="TRANSCRIPTIONAL REGULATOR REDD"/>
    <property type="match status" value="1"/>
</dbReference>
<dbReference type="InterPro" id="IPR000792">
    <property type="entry name" value="Tscrpt_reg_LuxR_C"/>
</dbReference>
<dbReference type="CDD" id="cd06170">
    <property type="entry name" value="LuxR_C_like"/>
    <property type="match status" value="1"/>
</dbReference>
<name>A0ABS4PT34_9PSEU</name>
<dbReference type="InterPro" id="IPR016032">
    <property type="entry name" value="Sig_transdc_resp-reg_C-effctor"/>
</dbReference>
<dbReference type="SUPFAM" id="SSF48452">
    <property type="entry name" value="TPR-like"/>
    <property type="match status" value="1"/>
</dbReference>
<evidence type="ECO:0000313" key="9">
    <source>
        <dbReference type="Proteomes" id="UP000741013"/>
    </source>
</evidence>
<dbReference type="Proteomes" id="UP000741013">
    <property type="component" value="Unassembled WGS sequence"/>
</dbReference>
<dbReference type="InterPro" id="IPR051677">
    <property type="entry name" value="AfsR-DnrI-RedD_regulator"/>
</dbReference>
<dbReference type="PANTHER" id="PTHR35807">
    <property type="entry name" value="TRANSCRIPTIONAL REGULATOR REDD-RELATED"/>
    <property type="match status" value="1"/>
</dbReference>
<evidence type="ECO:0000259" key="6">
    <source>
        <dbReference type="PROSITE" id="PS50043"/>
    </source>
</evidence>
<sequence>MVLTQAEEVHSPVALLTARERGVLRAVGRGLSTAEIAAELSIAEVAVKHHLGRIVARLGLGEEEPRLSVVGSQPVPVPPLRLAVLGPLRAWRGAEPVDLGPVRQQALLAALVLRAGTPVSRGELLDAVWGMEPPAAQVVPVYVYRLRKCLRPGDGQEESVIGRDRGGYRFSGEGVELDVDTLEQVTADAAALASDGDLTAAVGRYDDALALYQGEPLSGLPGPFAEGARRRLNERRTVVMQEKLELQLRMGRYADAIGELAVLTSAHPHSEPLAALLMRALYGSGRRADALGVFTRLRRRLVDDLGVEPGPLPRRLHQAVLRGDDLTIARR</sequence>
<dbReference type="Pfam" id="PF03704">
    <property type="entry name" value="BTAD"/>
    <property type="match status" value="1"/>
</dbReference>
<keyword evidence="9" id="KW-1185">Reference proteome</keyword>
<evidence type="ECO:0000313" key="8">
    <source>
        <dbReference type="EMBL" id="MBP2182580.1"/>
    </source>
</evidence>
<dbReference type="SUPFAM" id="SSF46894">
    <property type="entry name" value="C-terminal effector domain of the bipartite response regulators"/>
    <property type="match status" value="2"/>
</dbReference>
<gene>
    <name evidence="8" type="ORF">JOM49_004106</name>
</gene>
<comment type="caution">
    <text evidence="8">The sequence shown here is derived from an EMBL/GenBank/DDBJ whole genome shotgun (WGS) entry which is preliminary data.</text>
</comment>
<proteinExistence type="inferred from homology"/>
<dbReference type="InterPro" id="IPR005158">
    <property type="entry name" value="BTAD"/>
</dbReference>
<dbReference type="Pfam" id="PF00486">
    <property type="entry name" value="Trans_reg_C"/>
    <property type="match status" value="1"/>
</dbReference>
<keyword evidence="3 5" id="KW-0238">DNA-binding</keyword>
<evidence type="ECO:0000256" key="3">
    <source>
        <dbReference type="ARBA" id="ARBA00023125"/>
    </source>
</evidence>
<feature type="domain" description="OmpR/PhoB-type" evidence="7">
    <location>
        <begin position="72"/>
        <end position="172"/>
    </location>
</feature>
<evidence type="ECO:0000256" key="2">
    <source>
        <dbReference type="ARBA" id="ARBA00023015"/>
    </source>
</evidence>
<dbReference type="InterPro" id="IPR036388">
    <property type="entry name" value="WH-like_DNA-bd_sf"/>
</dbReference>
<dbReference type="RefSeq" id="WP_308158803.1">
    <property type="nucleotide sequence ID" value="NZ_JAGGMS010000001.1"/>
</dbReference>
<evidence type="ECO:0000256" key="5">
    <source>
        <dbReference type="PROSITE-ProRule" id="PRU01091"/>
    </source>
</evidence>
<dbReference type="EMBL" id="JAGGMS010000001">
    <property type="protein sequence ID" value="MBP2182580.1"/>
    <property type="molecule type" value="Genomic_DNA"/>
</dbReference>
<dbReference type="SMART" id="SM00421">
    <property type="entry name" value="HTH_LUXR"/>
    <property type="match status" value="1"/>
</dbReference>
<dbReference type="Pfam" id="PF00196">
    <property type="entry name" value="GerE"/>
    <property type="match status" value="1"/>
</dbReference>
<dbReference type="PROSITE" id="PS51755">
    <property type="entry name" value="OMPR_PHOB"/>
    <property type="match status" value="1"/>
</dbReference>
<feature type="domain" description="HTH luxR-type" evidence="6">
    <location>
        <begin position="9"/>
        <end position="74"/>
    </location>
</feature>
<dbReference type="PRINTS" id="PR00038">
    <property type="entry name" value="HTHLUXR"/>
</dbReference>
<keyword evidence="4" id="KW-0804">Transcription</keyword>
<dbReference type="InterPro" id="IPR001867">
    <property type="entry name" value="OmpR/PhoB-type_DNA-bd"/>
</dbReference>
<dbReference type="SMART" id="SM00862">
    <property type="entry name" value="Trans_reg_C"/>
    <property type="match status" value="1"/>
</dbReference>
<dbReference type="GO" id="GO:0003677">
    <property type="term" value="F:DNA binding"/>
    <property type="evidence" value="ECO:0007669"/>
    <property type="project" value="UniProtKB-KW"/>
</dbReference>
<keyword evidence="2" id="KW-0805">Transcription regulation</keyword>
<dbReference type="Gene3D" id="1.25.40.10">
    <property type="entry name" value="Tetratricopeptide repeat domain"/>
    <property type="match status" value="1"/>
</dbReference>
<protein>
    <submittedName>
        <fullName evidence="8">DNA-binding SARP family transcriptional activator/DNA-binding CsgD family transcriptional regulator</fullName>
    </submittedName>
</protein>
<comment type="similarity">
    <text evidence="1">Belongs to the AfsR/DnrI/RedD regulatory family.</text>
</comment>
<dbReference type="CDD" id="cd15831">
    <property type="entry name" value="BTAD"/>
    <property type="match status" value="1"/>
</dbReference>
<evidence type="ECO:0000259" key="7">
    <source>
        <dbReference type="PROSITE" id="PS51755"/>
    </source>
</evidence>
<evidence type="ECO:0000256" key="1">
    <source>
        <dbReference type="ARBA" id="ARBA00005820"/>
    </source>
</evidence>
<dbReference type="Gene3D" id="1.10.10.10">
    <property type="entry name" value="Winged helix-like DNA-binding domain superfamily/Winged helix DNA-binding domain"/>
    <property type="match status" value="2"/>
</dbReference>